<evidence type="ECO:0000313" key="1">
    <source>
        <dbReference type="EMBL" id="SFV61329.1"/>
    </source>
</evidence>
<name>A0A1W1C6D4_9ZZZZ</name>
<sequence length="136" mass="15815">MDINSVPQDNSETYANMKKAIYARDKDGKMQTVGSTGWEVEEIATKAALEDIEKSIENAYEEVKAGRRSPLYYHMYDARMDLLVLAQSTGFFQWTIKRHFKPEIFKKLGEKRLLAYCDVLGKRLDEIKMIPKDRDE</sequence>
<proteinExistence type="predicted"/>
<protein>
    <submittedName>
        <fullName evidence="1">Uncharacterized protein</fullName>
    </submittedName>
</protein>
<dbReference type="AlphaFoldDB" id="A0A1W1C6D4"/>
<gene>
    <name evidence="1" type="ORF">MNB_SV-8-1192</name>
</gene>
<dbReference type="EMBL" id="FPHD01000057">
    <property type="protein sequence ID" value="SFV61329.1"/>
    <property type="molecule type" value="Genomic_DNA"/>
</dbReference>
<organism evidence="1">
    <name type="scientific">hydrothermal vent metagenome</name>
    <dbReference type="NCBI Taxonomy" id="652676"/>
    <lineage>
        <taxon>unclassified sequences</taxon>
        <taxon>metagenomes</taxon>
        <taxon>ecological metagenomes</taxon>
    </lineage>
</organism>
<reference evidence="1" key="1">
    <citation type="submission" date="2016-10" db="EMBL/GenBank/DDBJ databases">
        <authorList>
            <person name="de Groot N.N."/>
        </authorList>
    </citation>
    <scope>NUCLEOTIDE SEQUENCE</scope>
</reference>
<accession>A0A1W1C6D4</accession>